<reference evidence="3" key="1">
    <citation type="submission" date="2013-11" db="EMBL/GenBank/DDBJ databases">
        <authorList>
            <person name="GENOMES U."/>
        </authorList>
    </citation>
    <scope>NUCLEOTIDE SEQUENCE</scope>
    <source>
        <strain evidence="3">MVT06</strain>
    </source>
</reference>
<dbReference type="PANTHER" id="PTHR36924">
    <property type="entry name" value="ANTITOXIN HIGA-1"/>
    <property type="match status" value="1"/>
</dbReference>
<dbReference type="AlphaFoldDB" id="A0A024LPN7"/>
<dbReference type="SUPFAM" id="SSF47413">
    <property type="entry name" value="lambda repressor-like DNA-binding domains"/>
    <property type="match status" value="1"/>
</dbReference>
<organism evidence="3">
    <name type="scientific">Bartonella schoenbuchensis</name>
    <dbReference type="NCBI Taxonomy" id="165694"/>
    <lineage>
        <taxon>Bacteria</taxon>
        <taxon>Pseudomonadati</taxon>
        <taxon>Pseudomonadota</taxon>
        <taxon>Alphaproteobacteria</taxon>
        <taxon>Hyphomicrobiales</taxon>
        <taxon>Bartonellaceae</taxon>
        <taxon>Bartonella</taxon>
    </lineage>
</organism>
<evidence type="ECO:0000256" key="1">
    <source>
        <dbReference type="ARBA" id="ARBA00023125"/>
    </source>
</evidence>
<dbReference type="GO" id="GO:0003677">
    <property type="term" value="F:DNA binding"/>
    <property type="evidence" value="ECO:0007669"/>
    <property type="project" value="UniProtKB-KW"/>
</dbReference>
<dbReference type="PANTHER" id="PTHR36924:SF1">
    <property type="entry name" value="ANTITOXIN HIGA-1"/>
    <property type="match status" value="1"/>
</dbReference>
<dbReference type="CDD" id="cd00093">
    <property type="entry name" value="HTH_XRE"/>
    <property type="match status" value="1"/>
</dbReference>
<proteinExistence type="predicted"/>
<gene>
    <name evidence="3" type="primary">vapA_2</name>
    <name evidence="3" type="ORF">BN1046_00593</name>
</gene>
<dbReference type="InterPro" id="IPR010982">
    <property type="entry name" value="Lambda_DNA-bd_dom_sf"/>
</dbReference>
<evidence type="ECO:0000313" key="3">
    <source>
        <dbReference type="EMBL" id="CDP79696.1"/>
    </source>
</evidence>
<feature type="domain" description="HTH cro/C1-type" evidence="2">
    <location>
        <begin position="15"/>
        <end position="59"/>
    </location>
</feature>
<dbReference type="NCBIfam" id="TIGR02607">
    <property type="entry name" value="antidote_HigA"/>
    <property type="match status" value="1"/>
</dbReference>
<accession>A0A024LPN7</accession>
<name>A0A024LPN7_9HYPH</name>
<dbReference type="RefSeq" id="WP_010703157.1">
    <property type="nucleotide sequence ID" value="NZ_CP154603.1"/>
</dbReference>
<dbReference type="InterPro" id="IPR013430">
    <property type="entry name" value="Toxin_antidote_HigA"/>
</dbReference>
<dbReference type="PROSITE" id="PS50943">
    <property type="entry name" value="HTH_CROC1"/>
    <property type="match status" value="1"/>
</dbReference>
<reference evidence="3" key="2">
    <citation type="submission" date="2014-05" db="EMBL/GenBank/DDBJ databases">
        <title>Genome sequencing of Bartonella spp. isolated from human blood.</title>
        <authorList>
            <person name="Raoult D."/>
        </authorList>
    </citation>
    <scope>NUCLEOTIDE SEQUENCE</scope>
    <source>
        <strain evidence="3">MVT06</strain>
    </source>
</reference>
<keyword evidence="1" id="KW-0238">DNA-binding</keyword>
<dbReference type="Gene3D" id="1.10.260.40">
    <property type="entry name" value="lambda repressor-like DNA-binding domains"/>
    <property type="match status" value="1"/>
</dbReference>
<protein>
    <submittedName>
        <fullName evidence="3">Virulence-associated protein A</fullName>
    </submittedName>
</protein>
<evidence type="ECO:0000259" key="2">
    <source>
        <dbReference type="PROSITE" id="PS50943"/>
    </source>
</evidence>
<sequence length="97" mass="10948">MMYNPPHPGGILKEELLDELKLTVTEAANRLGVARLTLSRVLNCNAAISINLALRLERAGLNDAEFWLKLQQKHDLWQARQSNPILHIAPFEQTGHL</sequence>
<dbReference type="EMBL" id="HG977195">
    <property type="protein sequence ID" value="CDP79696.1"/>
    <property type="molecule type" value="Genomic_DNA"/>
</dbReference>
<dbReference type="InterPro" id="IPR001387">
    <property type="entry name" value="Cro/C1-type_HTH"/>
</dbReference>